<dbReference type="AlphaFoldDB" id="A0A9W4K2C8"/>
<dbReference type="InterPro" id="IPR029045">
    <property type="entry name" value="ClpP/crotonase-like_dom_sf"/>
</dbReference>
<proteinExistence type="predicted"/>
<dbReference type="PANTHER" id="PTHR37049:SF4">
    <property type="entry name" value="RHODANESE DOMAIN-CONTAINING PROTEIN"/>
    <property type="match status" value="1"/>
</dbReference>
<evidence type="ECO:0000259" key="3">
    <source>
        <dbReference type="Pfam" id="PF23658"/>
    </source>
</evidence>
<dbReference type="InterPro" id="IPR005151">
    <property type="entry name" value="Tail-specific_protease"/>
</dbReference>
<dbReference type="Proteomes" id="UP001152649">
    <property type="component" value="Unassembled WGS sequence"/>
</dbReference>
<keyword evidence="1" id="KW-0732">Signal</keyword>
<name>A0A9W4K2C8_9EURO</name>
<dbReference type="GO" id="GO:0006508">
    <property type="term" value="P:proteolysis"/>
    <property type="evidence" value="ECO:0007669"/>
    <property type="project" value="InterPro"/>
</dbReference>
<organism evidence="4 5">
    <name type="scientific">Penicillium salamii</name>
    <dbReference type="NCBI Taxonomy" id="1612424"/>
    <lineage>
        <taxon>Eukaryota</taxon>
        <taxon>Fungi</taxon>
        <taxon>Dikarya</taxon>
        <taxon>Ascomycota</taxon>
        <taxon>Pezizomycotina</taxon>
        <taxon>Eurotiomycetes</taxon>
        <taxon>Eurotiomycetidae</taxon>
        <taxon>Eurotiales</taxon>
        <taxon>Aspergillaceae</taxon>
        <taxon>Penicillium</taxon>
    </lineage>
</organism>
<dbReference type="EMBL" id="CAJVPG010000455">
    <property type="protein sequence ID" value="CAG8428154.1"/>
    <property type="molecule type" value="Genomic_DNA"/>
</dbReference>
<dbReference type="PANTHER" id="PTHR37049">
    <property type="entry name" value="PEPTIDASE S41 FAMILY PROTEIN"/>
    <property type="match status" value="1"/>
</dbReference>
<protein>
    <recommendedName>
        <fullName evidence="6">Tail specific protease domain-containing protein</fullName>
    </recommendedName>
</protein>
<evidence type="ECO:0008006" key="6">
    <source>
        <dbReference type="Google" id="ProtNLM"/>
    </source>
</evidence>
<feature type="chain" id="PRO_5040983751" description="Tail specific protease domain-containing protein" evidence="1">
    <location>
        <begin position="18"/>
        <end position="681"/>
    </location>
</feature>
<comment type="caution">
    <text evidence="4">The sequence shown here is derived from an EMBL/GenBank/DDBJ whole genome shotgun (WGS) entry which is preliminary data.</text>
</comment>
<evidence type="ECO:0000313" key="4">
    <source>
        <dbReference type="EMBL" id="CAG8428154.1"/>
    </source>
</evidence>
<feature type="domain" description="CPAF-like PDZ" evidence="3">
    <location>
        <begin position="150"/>
        <end position="223"/>
    </location>
</feature>
<dbReference type="InterPro" id="IPR056186">
    <property type="entry name" value="PDZ_CPAF-rel"/>
</dbReference>
<dbReference type="Pfam" id="PF23658">
    <property type="entry name" value="PDZ_CPAF_rel"/>
    <property type="match status" value="1"/>
</dbReference>
<evidence type="ECO:0000256" key="1">
    <source>
        <dbReference type="SAM" id="SignalP"/>
    </source>
</evidence>
<gene>
    <name evidence="4" type="ORF">PSALAMII_LOCUS10726</name>
</gene>
<dbReference type="Pfam" id="PF03572">
    <property type="entry name" value="Peptidase_S41"/>
    <property type="match status" value="1"/>
</dbReference>
<feature type="domain" description="Tail specific protease" evidence="2">
    <location>
        <begin position="350"/>
        <end position="539"/>
    </location>
</feature>
<evidence type="ECO:0000313" key="5">
    <source>
        <dbReference type="Proteomes" id="UP001152649"/>
    </source>
</evidence>
<dbReference type="SUPFAM" id="SSF52096">
    <property type="entry name" value="ClpP/crotonase"/>
    <property type="match status" value="1"/>
</dbReference>
<dbReference type="Gene3D" id="3.90.226.10">
    <property type="entry name" value="2-enoyl-CoA Hydratase, Chain A, domain 1"/>
    <property type="match status" value="1"/>
</dbReference>
<dbReference type="OrthoDB" id="27214at2759"/>
<feature type="signal peptide" evidence="1">
    <location>
        <begin position="1"/>
        <end position="17"/>
    </location>
</feature>
<keyword evidence="5" id="KW-1185">Reference proteome</keyword>
<sequence>MHLKILTPVALAAAVAANASDSEPCAQVSKLVADANQEKTTAIVPHDLAHRCLLSMPFESDRAVKFLGQVRKILEFQSTIDILKDPPSGYTMPPTDILGGIDTILDKAKSNVYSSQFEMDLEVNHLIKSAHDGHLSFQLCSQSIFTYNIDMPLVSVSTDGLALPHVYALDDAKLQKNNPEAVSPLKSINGTDVATYLESYASGQNLQDRDAQYIPLWSTKAREHANCFRYNRVFPAPARSVANTPTSVNGIWASIGDWTDGAELSLEFANGTKTTTQRTATPSERFFSYKNGTHLYTIECLPRDLSTPLSTSSGAEQASSEIAGLPTTKWRNSANSIAGYYSKLPDLQDTAVIFLPTFSSSASEVADVAVDFLQNATAAGKKNVLIDLSANPGGYMSIGIDMSRIFFPNAAPYTATRYRAHDAAKYLTKAYSQDNQTDSSNVFAYKQMVRPDQKTDFGSWEDLYGPHQILDSSASSLLANFNYTSTSSKVFPINGYGPVPLQPSKPLFSAENIAIITDGDCVSTCAFFVKLMKRQGVRTITFGGRPQKSPMQGVGGVKGGQSLGINYINGYIEQANGLIARSANSKLPLLTSAEWKAFNESSPSTTASLQWSGNLNLRNEYDPEDDRTPLQFVYEAAECRLFYTLDNYLERETVWQAAAKAMFGGGQCVEGSMKGKGSLDA</sequence>
<evidence type="ECO:0000259" key="2">
    <source>
        <dbReference type="Pfam" id="PF03572"/>
    </source>
</evidence>
<dbReference type="InterPro" id="IPR052766">
    <property type="entry name" value="S41A_metabolite_peptidase"/>
</dbReference>
<reference evidence="4" key="1">
    <citation type="submission" date="2021-07" db="EMBL/GenBank/DDBJ databases">
        <authorList>
            <person name="Branca A.L. A."/>
        </authorList>
    </citation>
    <scope>NUCLEOTIDE SEQUENCE</scope>
</reference>
<dbReference type="GO" id="GO:0008236">
    <property type="term" value="F:serine-type peptidase activity"/>
    <property type="evidence" value="ECO:0007669"/>
    <property type="project" value="InterPro"/>
</dbReference>
<accession>A0A9W4K2C8</accession>